<dbReference type="EMBL" id="JABBWM010000288">
    <property type="protein sequence ID" value="KAG2083209.1"/>
    <property type="molecule type" value="Genomic_DNA"/>
</dbReference>
<reference evidence="1" key="1">
    <citation type="journal article" date="2020" name="New Phytol.">
        <title>Comparative genomics reveals dynamic genome evolution in host specialist ectomycorrhizal fungi.</title>
        <authorList>
            <person name="Lofgren L.A."/>
            <person name="Nguyen N.H."/>
            <person name="Vilgalys R."/>
            <person name="Ruytinx J."/>
            <person name="Liao H.L."/>
            <person name="Branco S."/>
            <person name="Kuo A."/>
            <person name="LaButti K."/>
            <person name="Lipzen A."/>
            <person name="Andreopoulos W."/>
            <person name="Pangilinan J."/>
            <person name="Riley R."/>
            <person name="Hundley H."/>
            <person name="Na H."/>
            <person name="Barry K."/>
            <person name="Grigoriev I.V."/>
            <person name="Stajich J.E."/>
            <person name="Kennedy P.G."/>
        </authorList>
    </citation>
    <scope>NUCLEOTIDE SEQUENCE</scope>
    <source>
        <strain evidence="1">FC423</strain>
    </source>
</reference>
<name>A0A9P7ERC3_9AGAM</name>
<protein>
    <submittedName>
        <fullName evidence="1">Uncharacterized protein</fullName>
    </submittedName>
</protein>
<sequence>MPYVIDWGYRFPEPALLLGSKLPERLQGYIATWLTCRLLWIGQVNHDPPCNYPSPQLWHDFLGSGLTTQSQGATPKGKDPCPIIHGGIFLPDVDDEIWQDIGLDEDGINPPAWLSDEATRSGIHLQLEVDWCVKEETCLMQEQTVMQEWMFAEWEAMQTVLRDVADDLVVSFHMWAHADELFHICVIWKKKPVESWGPQNEDILQAARDQVQPSFFQYKDDDKSVGEQEESDEDGDLAYYEVGDDELMDAIEEVALADEYRYQDEDFVHNIEDTFMPSSPTKSSLKKRCCM</sequence>
<organism evidence="1 2">
    <name type="scientific">Suillus discolor</name>
    <dbReference type="NCBI Taxonomy" id="1912936"/>
    <lineage>
        <taxon>Eukaryota</taxon>
        <taxon>Fungi</taxon>
        <taxon>Dikarya</taxon>
        <taxon>Basidiomycota</taxon>
        <taxon>Agaricomycotina</taxon>
        <taxon>Agaricomycetes</taxon>
        <taxon>Agaricomycetidae</taxon>
        <taxon>Boletales</taxon>
        <taxon>Suillineae</taxon>
        <taxon>Suillaceae</taxon>
        <taxon>Suillus</taxon>
    </lineage>
</organism>
<dbReference type="RefSeq" id="XP_041284386.1">
    <property type="nucleotide sequence ID" value="XM_041432159.1"/>
</dbReference>
<proteinExistence type="predicted"/>
<comment type="caution">
    <text evidence="1">The sequence shown here is derived from an EMBL/GenBank/DDBJ whole genome shotgun (WGS) entry which is preliminary data.</text>
</comment>
<dbReference type="GeneID" id="64694418"/>
<dbReference type="AlphaFoldDB" id="A0A9P7ERC3"/>
<accession>A0A9P7ERC3</accession>
<keyword evidence="2" id="KW-1185">Reference proteome</keyword>
<dbReference type="OrthoDB" id="2976829at2759"/>
<gene>
    <name evidence="1" type="ORF">F5147DRAFT_590072</name>
</gene>
<evidence type="ECO:0000313" key="1">
    <source>
        <dbReference type="EMBL" id="KAG2083209.1"/>
    </source>
</evidence>
<evidence type="ECO:0000313" key="2">
    <source>
        <dbReference type="Proteomes" id="UP000823399"/>
    </source>
</evidence>
<dbReference type="Proteomes" id="UP000823399">
    <property type="component" value="Unassembled WGS sequence"/>
</dbReference>